<dbReference type="AlphaFoldDB" id="A0AAV1HUS3"/>
<feature type="region of interest" description="Disordered" evidence="1">
    <location>
        <begin position="128"/>
        <end position="331"/>
    </location>
</feature>
<feature type="compositionally biased region" description="Low complexity" evidence="1">
    <location>
        <begin position="215"/>
        <end position="225"/>
    </location>
</feature>
<dbReference type="Proteomes" id="UP001314263">
    <property type="component" value="Unassembled WGS sequence"/>
</dbReference>
<evidence type="ECO:0000313" key="2">
    <source>
        <dbReference type="EMBL" id="CAK0744226.1"/>
    </source>
</evidence>
<feature type="compositionally biased region" description="Basic and acidic residues" evidence="1">
    <location>
        <begin position="380"/>
        <end position="393"/>
    </location>
</feature>
<accession>A0AAV1HUS3</accession>
<reference evidence="2 3" key="1">
    <citation type="submission" date="2023-10" db="EMBL/GenBank/DDBJ databases">
        <authorList>
            <person name="Maclean D."/>
            <person name="Macfadyen A."/>
        </authorList>
    </citation>
    <scope>NUCLEOTIDE SEQUENCE [LARGE SCALE GENOMIC DNA]</scope>
</reference>
<dbReference type="EMBL" id="CAUYUE010000002">
    <property type="protein sequence ID" value="CAK0744226.1"/>
    <property type="molecule type" value="Genomic_DNA"/>
</dbReference>
<feature type="region of interest" description="Disordered" evidence="1">
    <location>
        <begin position="361"/>
        <end position="394"/>
    </location>
</feature>
<sequence length="415" mass="45659">MDSFKSVQRTVMLQQRWVKLCCVAIVLVTLLALLLGSIGTDSAQLRSTGMGAFTEEDVSKHNLRNHVDRLKDAGSRMVKSFWWWGDDDDDFFEDSGEEDMVGQFTGSSGGENWNAADQAETDMLMTEGGYEDPTQQQQWAQAEGDYQGDSSASEQSWQPEAGGSQEWPAEQEAVDTQAWQQAPEDIVEWAKEAEQLSAQNGEANEQRDSEESAEWVESAEWSESAGQDGSSAEVAADAHSAPEWVERSDDFMESASGDSEWSADSAWKESAQEWPAAANPETSAGNSWQSEQADAWQQDALDINPSEPAGEYATPEAEWAPPATASSDEAQLWQDEALSEQIPEDSAIQAETVSEAIEDWSADGAASEQQWFEEQPAAGGDKEQAWEEWKEEPATWEEAATKNLEAEMEAGYDGK</sequence>
<evidence type="ECO:0000313" key="3">
    <source>
        <dbReference type="Proteomes" id="UP001314263"/>
    </source>
</evidence>
<feature type="compositionally biased region" description="Polar residues" evidence="1">
    <location>
        <begin position="148"/>
        <end position="158"/>
    </location>
</feature>
<keyword evidence="3" id="KW-1185">Reference proteome</keyword>
<gene>
    <name evidence="2" type="ORF">CVIRNUC_001531</name>
</gene>
<feature type="compositionally biased region" description="Low complexity" evidence="1">
    <location>
        <begin position="313"/>
        <end position="325"/>
    </location>
</feature>
<proteinExistence type="predicted"/>
<comment type="caution">
    <text evidence="2">The sequence shown here is derived from an EMBL/GenBank/DDBJ whole genome shotgun (WGS) entry which is preliminary data.</text>
</comment>
<feature type="compositionally biased region" description="Polar residues" evidence="1">
    <location>
        <begin position="280"/>
        <end position="292"/>
    </location>
</feature>
<organism evidence="2 3">
    <name type="scientific">Coccomyxa viridis</name>
    <dbReference type="NCBI Taxonomy" id="1274662"/>
    <lineage>
        <taxon>Eukaryota</taxon>
        <taxon>Viridiplantae</taxon>
        <taxon>Chlorophyta</taxon>
        <taxon>core chlorophytes</taxon>
        <taxon>Trebouxiophyceae</taxon>
        <taxon>Trebouxiophyceae incertae sedis</taxon>
        <taxon>Coccomyxaceae</taxon>
        <taxon>Coccomyxa</taxon>
    </lineage>
</organism>
<protein>
    <submittedName>
        <fullName evidence="2">Uncharacterized protein</fullName>
    </submittedName>
</protein>
<evidence type="ECO:0000256" key="1">
    <source>
        <dbReference type="SAM" id="MobiDB-lite"/>
    </source>
</evidence>
<name>A0AAV1HUS3_9CHLO</name>